<protein>
    <submittedName>
        <fullName evidence="1">Uncharacterized protein</fullName>
    </submittedName>
</protein>
<gene>
    <name evidence="1" type="ORF">B296_00017929</name>
</gene>
<sequence>MKGESTIELSPSSSFDLTNSFCTSFKYQLISRNCVLRELVKSQEKVYGSIRLGVEVLEASVDRSAIAPRGLEGNSGGSCKLLMSSCRGPRALLVEQGGPAVLLGRFVARVPLVVPIEGWGRFYTCGLRDHRTEIINADGGTLDRPGGMLPCKVLPTLADTVSGRRRCARCRHDRGDRPLGAGVCEMA</sequence>
<evidence type="ECO:0000313" key="2">
    <source>
        <dbReference type="Proteomes" id="UP000287651"/>
    </source>
</evidence>
<comment type="caution">
    <text evidence="1">The sequence shown here is derived from an EMBL/GenBank/DDBJ whole genome shotgun (WGS) entry which is preliminary data.</text>
</comment>
<dbReference type="AlphaFoldDB" id="A0A426ZMZ2"/>
<accession>A0A426ZMZ2</accession>
<evidence type="ECO:0000313" key="1">
    <source>
        <dbReference type="EMBL" id="RRT65383.1"/>
    </source>
</evidence>
<organism evidence="1 2">
    <name type="scientific">Ensete ventricosum</name>
    <name type="common">Abyssinian banana</name>
    <name type="synonym">Musa ensete</name>
    <dbReference type="NCBI Taxonomy" id="4639"/>
    <lineage>
        <taxon>Eukaryota</taxon>
        <taxon>Viridiplantae</taxon>
        <taxon>Streptophyta</taxon>
        <taxon>Embryophyta</taxon>
        <taxon>Tracheophyta</taxon>
        <taxon>Spermatophyta</taxon>
        <taxon>Magnoliopsida</taxon>
        <taxon>Liliopsida</taxon>
        <taxon>Zingiberales</taxon>
        <taxon>Musaceae</taxon>
        <taxon>Ensete</taxon>
    </lineage>
</organism>
<proteinExistence type="predicted"/>
<name>A0A426ZMZ2_ENSVE</name>
<reference evidence="1 2" key="1">
    <citation type="journal article" date="2014" name="Agronomy (Basel)">
        <title>A Draft Genome Sequence for Ensete ventricosum, the Drought-Tolerant Tree Against Hunger.</title>
        <authorList>
            <person name="Harrison J."/>
            <person name="Moore K.A."/>
            <person name="Paszkiewicz K."/>
            <person name="Jones T."/>
            <person name="Grant M."/>
            <person name="Ambacheew D."/>
            <person name="Muzemil S."/>
            <person name="Studholme D.J."/>
        </authorList>
    </citation>
    <scope>NUCLEOTIDE SEQUENCE [LARGE SCALE GENOMIC DNA]</scope>
</reference>
<dbReference type="Proteomes" id="UP000287651">
    <property type="component" value="Unassembled WGS sequence"/>
</dbReference>
<dbReference type="EMBL" id="AMZH03005833">
    <property type="protein sequence ID" value="RRT65383.1"/>
    <property type="molecule type" value="Genomic_DNA"/>
</dbReference>